<dbReference type="EC" id="4.1.1.52" evidence="7"/>
<dbReference type="InterPro" id="IPR032465">
    <property type="entry name" value="ACMSD"/>
</dbReference>
<comment type="similarity">
    <text evidence="1">Belongs to the metallo-dependent hydrolases superfamily. ACMSD family.</text>
</comment>
<keyword evidence="11" id="KW-1185">Reference proteome</keyword>
<dbReference type="InterPro" id="IPR006680">
    <property type="entry name" value="Amidohydro-rel"/>
</dbReference>
<evidence type="ECO:0000313" key="10">
    <source>
        <dbReference type="EMBL" id="PYI00453.1"/>
    </source>
</evidence>
<keyword evidence="4" id="KW-0862">Zinc</keyword>
<dbReference type="EMBL" id="KZ826451">
    <property type="protein sequence ID" value="PYI00453.1"/>
    <property type="molecule type" value="Genomic_DNA"/>
</dbReference>
<evidence type="ECO:0000259" key="9">
    <source>
        <dbReference type="Pfam" id="PF04909"/>
    </source>
</evidence>
<dbReference type="OrthoDB" id="2832284at2759"/>
<evidence type="ECO:0000256" key="5">
    <source>
        <dbReference type="ARBA" id="ARBA00023239"/>
    </source>
</evidence>
<dbReference type="STRING" id="1448318.A0A319F5K2"/>
<protein>
    <recommendedName>
        <fullName evidence="7">6-methylsalicylate decarboxylase</fullName>
        <ecNumber evidence="7">4.1.1.52</ecNumber>
    </recommendedName>
</protein>
<comment type="catalytic activity">
    <reaction evidence="6">
        <text>6-methylsalicylate + H(+) = 3-methylphenol + CO2</text>
        <dbReference type="Rhea" id="RHEA:23112"/>
        <dbReference type="ChEBI" id="CHEBI:15378"/>
        <dbReference type="ChEBI" id="CHEBI:16526"/>
        <dbReference type="ChEBI" id="CHEBI:17231"/>
        <dbReference type="ChEBI" id="CHEBI:36658"/>
        <dbReference type="EC" id="4.1.1.52"/>
    </reaction>
    <physiologicalReaction direction="left-to-right" evidence="6">
        <dbReference type="Rhea" id="RHEA:23113"/>
    </physiologicalReaction>
</comment>
<dbReference type="Pfam" id="PF04909">
    <property type="entry name" value="Amidohydro_2"/>
    <property type="match status" value="1"/>
</dbReference>
<dbReference type="AlphaFoldDB" id="A0A319F5K2"/>
<dbReference type="GO" id="GO:0046872">
    <property type="term" value="F:metal ion binding"/>
    <property type="evidence" value="ECO:0007669"/>
    <property type="project" value="UniProtKB-KW"/>
</dbReference>
<proteinExistence type="inferred from homology"/>
<evidence type="ECO:0000256" key="7">
    <source>
        <dbReference type="ARBA" id="ARBA00038889"/>
    </source>
</evidence>
<dbReference type="SUPFAM" id="SSF51556">
    <property type="entry name" value="Metallo-dependent hydrolases"/>
    <property type="match status" value="1"/>
</dbReference>
<keyword evidence="3 8" id="KW-0210">Decarboxylase</keyword>
<dbReference type="InterPro" id="IPR032466">
    <property type="entry name" value="Metal_Hydrolase"/>
</dbReference>
<evidence type="ECO:0000256" key="2">
    <source>
        <dbReference type="ARBA" id="ARBA00022723"/>
    </source>
</evidence>
<dbReference type="VEuPathDB" id="FungiDB:BO78DRAFT_355632"/>
<evidence type="ECO:0000256" key="8">
    <source>
        <dbReference type="RuleBase" id="RU366045"/>
    </source>
</evidence>
<keyword evidence="5 8" id="KW-0456">Lyase</keyword>
<dbReference type="GO" id="GO:0047596">
    <property type="term" value="F:6-methylsalicylate decarboxylase activity"/>
    <property type="evidence" value="ECO:0007669"/>
    <property type="project" value="UniProtKB-EC"/>
</dbReference>
<evidence type="ECO:0000256" key="3">
    <source>
        <dbReference type="ARBA" id="ARBA00022793"/>
    </source>
</evidence>
<dbReference type="PANTHER" id="PTHR21240">
    <property type="entry name" value="2-AMINO-3-CARBOXYLMUCONATE-6-SEMIALDEHYDE DECARBOXYLASE"/>
    <property type="match status" value="1"/>
</dbReference>
<evidence type="ECO:0000313" key="11">
    <source>
        <dbReference type="Proteomes" id="UP000248423"/>
    </source>
</evidence>
<reference evidence="10 11" key="1">
    <citation type="submission" date="2018-02" db="EMBL/GenBank/DDBJ databases">
        <title>The genomes of Aspergillus section Nigri reveals drivers in fungal speciation.</title>
        <authorList>
            <consortium name="DOE Joint Genome Institute"/>
            <person name="Vesth T.C."/>
            <person name="Nybo J."/>
            <person name="Theobald S."/>
            <person name="Brandl J."/>
            <person name="Frisvad J.C."/>
            <person name="Nielsen K.F."/>
            <person name="Lyhne E.K."/>
            <person name="Kogle M.E."/>
            <person name="Kuo A."/>
            <person name="Riley R."/>
            <person name="Clum A."/>
            <person name="Nolan M."/>
            <person name="Lipzen A."/>
            <person name="Salamov A."/>
            <person name="Henrissat B."/>
            <person name="Wiebenga A."/>
            <person name="De vries R.P."/>
            <person name="Grigoriev I.V."/>
            <person name="Mortensen U.H."/>
            <person name="Andersen M.R."/>
            <person name="Baker S.E."/>
        </authorList>
    </citation>
    <scope>NUCLEOTIDE SEQUENCE [LARGE SCALE GENOMIC DNA]</scope>
    <source>
        <strain evidence="10 11">CBS 121057</strain>
    </source>
</reference>
<accession>A0A319F5K2</accession>
<keyword evidence="2" id="KW-0479">Metal-binding</keyword>
<evidence type="ECO:0000256" key="6">
    <source>
        <dbReference type="ARBA" id="ARBA00036832"/>
    </source>
</evidence>
<dbReference type="GO" id="GO:0016787">
    <property type="term" value="F:hydrolase activity"/>
    <property type="evidence" value="ECO:0007669"/>
    <property type="project" value="InterPro"/>
</dbReference>
<feature type="domain" description="Amidohydrolase-related" evidence="9">
    <location>
        <begin position="44"/>
        <end position="356"/>
    </location>
</feature>
<evidence type="ECO:0000256" key="1">
    <source>
        <dbReference type="ARBA" id="ARBA00005871"/>
    </source>
</evidence>
<dbReference type="PANTHER" id="PTHR21240:SF29">
    <property type="entry name" value="AMIDOHYDROLASE-RELATED DOMAIN-CONTAINING PROTEIN"/>
    <property type="match status" value="1"/>
</dbReference>
<sequence>MQILSLLPASVTGFLAIFSRSSPDPVVVTGNISTVAPQQLPQKIDSHHHFLTDDYRRAVADAGGDPTGLPLPGWTIEDSLTDMQANGVRKAILSVTTPGGVITGNNETARPLARKINEYAASVRDQYPDQFGFFAALPSLLDVEGTLAEIQYALDVLKADGVTVFTRYGDGNYYLGHAQFTPIWKELDARKTVIHIHPTMPVDTNWIDPIMPPPMLDFPQESTRTAVDMIVNNVTQQFPNCPKILSHAGGTLPYLISRLAVTSRDTMDQVGPYGKTYFEFMAALRSFYFDLALSSAPAVLNLLLDLVPHDHIIYGSDFPNAPEIKVTGYRENLDDFPMDEELRDMVYFGNAEKILPRNWSLSVGLDAGRTGQ</sequence>
<dbReference type="Gene3D" id="3.20.20.140">
    <property type="entry name" value="Metal-dependent hydrolases"/>
    <property type="match status" value="1"/>
</dbReference>
<gene>
    <name evidence="10" type="ORF">BO78DRAFT_355632</name>
</gene>
<dbReference type="GO" id="GO:0019748">
    <property type="term" value="P:secondary metabolic process"/>
    <property type="evidence" value="ECO:0007669"/>
    <property type="project" value="TreeGrafter"/>
</dbReference>
<dbReference type="Proteomes" id="UP000248423">
    <property type="component" value="Unassembled WGS sequence"/>
</dbReference>
<organism evidence="10 11">
    <name type="scientific">Aspergillus sclerotiicarbonarius (strain CBS 121057 / IBT 28362)</name>
    <dbReference type="NCBI Taxonomy" id="1448318"/>
    <lineage>
        <taxon>Eukaryota</taxon>
        <taxon>Fungi</taxon>
        <taxon>Dikarya</taxon>
        <taxon>Ascomycota</taxon>
        <taxon>Pezizomycotina</taxon>
        <taxon>Eurotiomycetes</taxon>
        <taxon>Eurotiomycetidae</taxon>
        <taxon>Eurotiales</taxon>
        <taxon>Aspergillaceae</taxon>
        <taxon>Aspergillus</taxon>
        <taxon>Aspergillus subgen. Circumdati</taxon>
    </lineage>
</organism>
<evidence type="ECO:0000256" key="4">
    <source>
        <dbReference type="ARBA" id="ARBA00022833"/>
    </source>
</evidence>
<dbReference type="GO" id="GO:0005829">
    <property type="term" value="C:cytosol"/>
    <property type="evidence" value="ECO:0007669"/>
    <property type="project" value="TreeGrafter"/>
</dbReference>
<name>A0A319F5K2_ASPSB</name>